<name>A0A8H6HYY9_9AGAR</name>
<dbReference type="InterPro" id="IPR032675">
    <property type="entry name" value="LRR_dom_sf"/>
</dbReference>
<dbReference type="EMBL" id="JACGCI010000028">
    <property type="protein sequence ID" value="KAF6755820.1"/>
    <property type="molecule type" value="Genomic_DNA"/>
</dbReference>
<comment type="caution">
    <text evidence="4">The sequence shown here is derived from an EMBL/GenBank/DDBJ whole genome shotgun (WGS) entry which is preliminary data.</text>
</comment>
<dbReference type="Proteomes" id="UP000521943">
    <property type="component" value="Unassembled WGS sequence"/>
</dbReference>
<evidence type="ECO:0000259" key="3">
    <source>
        <dbReference type="PROSITE" id="PS50181"/>
    </source>
</evidence>
<dbReference type="SUPFAM" id="SSF81383">
    <property type="entry name" value="F-box domain"/>
    <property type="match status" value="1"/>
</dbReference>
<feature type="domain" description="F-box" evidence="3">
    <location>
        <begin position="58"/>
        <end position="106"/>
    </location>
</feature>
<evidence type="ECO:0000313" key="5">
    <source>
        <dbReference type="Proteomes" id="UP000521943"/>
    </source>
</evidence>
<feature type="region of interest" description="Disordered" evidence="2">
    <location>
        <begin position="371"/>
        <end position="405"/>
    </location>
</feature>
<gene>
    <name evidence="4" type="ORF">DFP72DRAFT_895315</name>
</gene>
<dbReference type="Pfam" id="PF12937">
    <property type="entry name" value="F-box-like"/>
    <property type="match status" value="1"/>
</dbReference>
<feature type="compositionally biased region" description="Acidic residues" evidence="2">
    <location>
        <begin position="386"/>
        <end position="401"/>
    </location>
</feature>
<dbReference type="SUPFAM" id="SSF52047">
    <property type="entry name" value="RNI-like"/>
    <property type="match status" value="1"/>
</dbReference>
<dbReference type="Gene3D" id="3.80.10.10">
    <property type="entry name" value="Ribonuclease Inhibitor"/>
    <property type="match status" value="1"/>
</dbReference>
<dbReference type="OrthoDB" id="3365698at2759"/>
<dbReference type="Gene3D" id="1.20.1280.50">
    <property type="match status" value="1"/>
</dbReference>
<evidence type="ECO:0000256" key="1">
    <source>
        <dbReference type="SAM" id="Coils"/>
    </source>
</evidence>
<proteinExistence type="predicted"/>
<accession>A0A8H6HYY9</accession>
<evidence type="ECO:0000256" key="2">
    <source>
        <dbReference type="SAM" id="MobiDB-lite"/>
    </source>
</evidence>
<sequence>MDELPPNFSHLLTTNYAPLPLEEAQAKQELQKVTEAIIRLQSELRLFEARRQECLQLLSPFRRIPSEILGQIFAYHSGKEDLGTLSLVCRNWRQAALSHPHLWSELTLEPSELSYHNMVTWLERSGSIQKSISLCRDNDEDVRCTRTSCHLTRVTIDTLFLELHGPRCYKRFLNTLNAITPEPQYRAWDALRSLHLMFDEDVWGTWVGQVVDKPFSCTSLENLDIEFYWTDILNEEPGALPEFSPSSLALPKLHLLRLRHHPSLDILKYLVTTNLSVLDIGFDGVCTSAGDGGGMILLPEQSIRRLKEFVCTLRTLRLYNAVFNPTDLCFVIQMFPLLRHLILDKISPTNLTDSIFGSLLAARKVELAGRRAENERSTGGRVDGPSGDEEARLEDEGENTTEPDRNRCTFLPLLEELELLEVEIRLAPQNFSAISSFLEMRGTRRCQVTVSFSPSIFPGPDGVVEEYWEDDELPYKIPYDSASMPQNLGSFLRIVPRVDYFDP</sequence>
<dbReference type="InterPro" id="IPR036047">
    <property type="entry name" value="F-box-like_dom_sf"/>
</dbReference>
<reference evidence="4 5" key="1">
    <citation type="submission" date="2020-07" db="EMBL/GenBank/DDBJ databases">
        <title>Comparative genomics of pyrophilous fungi reveals a link between fire events and developmental genes.</title>
        <authorList>
            <consortium name="DOE Joint Genome Institute"/>
            <person name="Steindorff A.S."/>
            <person name="Carver A."/>
            <person name="Calhoun S."/>
            <person name="Stillman K."/>
            <person name="Liu H."/>
            <person name="Lipzen A."/>
            <person name="Pangilinan J."/>
            <person name="Labutti K."/>
            <person name="Bruns T.D."/>
            <person name="Grigoriev I.V."/>
        </authorList>
    </citation>
    <scope>NUCLEOTIDE SEQUENCE [LARGE SCALE GENOMIC DNA]</scope>
    <source>
        <strain evidence="4 5">CBS 144469</strain>
    </source>
</reference>
<dbReference type="InterPro" id="IPR001810">
    <property type="entry name" value="F-box_dom"/>
</dbReference>
<feature type="coiled-coil region" evidence="1">
    <location>
        <begin position="23"/>
        <end position="50"/>
    </location>
</feature>
<evidence type="ECO:0000313" key="4">
    <source>
        <dbReference type="EMBL" id="KAF6755820.1"/>
    </source>
</evidence>
<keyword evidence="5" id="KW-1185">Reference proteome</keyword>
<organism evidence="4 5">
    <name type="scientific">Ephemerocybe angulata</name>
    <dbReference type="NCBI Taxonomy" id="980116"/>
    <lineage>
        <taxon>Eukaryota</taxon>
        <taxon>Fungi</taxon>
        <taxon>Dikarya</taxon>
        <taxon>Basidiomycota</taxon>
        <taxon>Agaricomycotina</taxon>
        <taxon>Agaricomycetes</taxon>
        <taxon>Agaricomycetidae</taxon>
        <taxon>Agaricales</taxon>
        <taxon>Agaricineae</taxon>
        <taxon>Psathyrellaceae</taxon>
        <taxon>Ephemerocybe</taxon>
    </lineage>
</organism>
<keyword evidence="1" id="KW-0175">Coiled coil</keyword>
<dbReference type="PROSITE" id="PS50181">
    <property type="entry name" value="FBOX"/>
    <property type="match status" value="1"/>
</dbReference>
<dbReference type="SMART" id="SM00256">
    <property type="entry name" value="FBOX"/>
    <property type="match status" value="1"/>
</dbReference>
<protein>
    <recommendedName>
        <fullName evidence="3">F-box domain-containing protein</fullName>
    </recommendedName>
</protein>
<dbReference type="AlphaFoldDB" id="A0A8H6HYY9"/>